<dbReference type="InterPro" id="IPR043129">
    <property type="entry name" value="ATPase_NBD"/>
</dbReference>
<reference evidence="1" key="2">
    <citation type="submission" date="2010-07" db="EMBL/GenBank/DDBJ databases">
        <authorList>
            <consortium name="The Broad Institute Genome Sequencing Platform"/>
            <consortium name="Broad Institute Genome Sequencing Center for Infectious Disease"/>
            <person name="Ma L.-J."/>
            <person name="Dead R."/>
            <person name="Young S."/>
            <person name="Zeng Q."/>
            <person name="Koehrsen M."/>
            <person name="Alvarado L."/>
            <person name="Berlin A."/>
            <person name="Chapman S.B."/>
            <person name="Chen Z."/>
            <person name="Freedman E."/>
            <person name="Gellesch M."/>
            <person name="Goldberg J."/>
            <person name="Griggs A."/>
            <person name="Gujja S."/>
            <person name="Heilman E.R."/>
            <person name="Heiman D."/>
            <person name="Hepburn T."/>
            <person name="Howarth C."/>
            <person name="Jen D."/>
            <person name="Larson L."/>
            <person name="Mehta T."/>
            <person name="Neiman D."/>
            <person name="Pearson M."/>
            <person name="Roberts A."/>
            <person name="Saif S."/>
            <person name="Shea T."/>
            <person name="Shenoy N."/>
            <person name="Sisk P."/>
            <person name="Stolte C."/>
            <person name="Sykes S."/>
            <person name="Walk T."/>
            <person name="White J."/>
            <person name="Yandava C."/>
            <person name="Haas B."/>
            <person name="Nusbaum C."/>
            <person name="Birren B."/>
        </authorList>
    </citation>
    <scope>NUCLEOTIDE SEQUENCE</scope>
    <source>
        <strain evidence="1">R3-111a-1</strain>
    </source>
</reference>
<dbReference type="OrthoDB" id="2394218at2759"/>
<dbReference type="RefSeq" id="XP_009218114.1">
    <property type="nucleotide sequence ID" value="XM_009219850.1"/>
</dbReference>
<dbReference type="VEuPathDB" id="FungiDB:GGTG_02079"/>
<reference evidence="2" key="4">
    <citation type="journal article" date="2015" name="G3 (Bethesda)">
        <title>Genome sequences of three phytopathogenic species of the Magnaporthaceae family of fungi.</title>
        <authorList>
            <person name="Okagaki L.H."/>
            <person name="Nunes C.C."/>
            <person name="Sailsbery J."/>
            <person name="Clay B."/>
            <person name="Brown D."/>
            <person name="John T."/>
            <person name="Oh Y."/>
            <person name="Young N."/>
            <person name="Fitzgerald M."/>
            <person name="Haas B.J."/>
            <person name="Zeng Q."/>
            <person name="Young S."/>
            <person name="Adiconis X."/>
            <person name="Fan L."/>
            <person name="Levin J.Z."/>
            <person name="Mitchell T.K."/>
            <person name="Okubara P.A."/>
            <person name="Farman M.L."/>
            <person name="Kohn L.M."/>
            <person name="Birren B."/>
            <person name="Ma L.-J."/>
            <person name="Dean R.A."/>
        </authorList>
    </citation>
    <scope>NUCLEOTIDE SEQUENCE</scope>
    <source>
        <strain evidence="2">R3-111a-1</strain>
    </source>
</reference>
<reference evidence="3" key="1">
    <citation type="submission" date="2010-07" db="EMBL/GenBank/DDBJ databases">
        <title>The genome sequence of Gaeumannomyces graminis var. tritici strain R3-111a-1.</title>
        <authorList>
            <consortium name="The Broad Institute Genome Sequencing Platform"/>
            <person name="Ma L.-J."/>
            <person name="Dead R."/>
            <person name="Young S."/>
            <person name="Zeng Q."/>
            <person name="Koehrsen M."/>
            <person name="Alvarado L."/>
            <person name="Berlin A."/>
            <person name="Chapman S.B."/>
            <person name="Chen Z."/>
            <person name="Freedman E."/>
            <person name="Gellesch M."/>
            <person name="Goldberg J."/>
            <person name="Griggs A."/>
            <person name="Gujja S."/>
            <person name="Heilman E.R."/>
            <person name="Heiman D."/>
            <person name="Hepburn T."/>
            <person name="Howarth C."/>
            <person name="Jen D."/>
            <person name="Larson L."/>
            <person name="Mehta T."/>
            <person name="Neiman D."/>
            <person name="Pearson M."/>
            <person name="Roberts A."/>
            <person name="Saif S."/>
            <person name="Shea T."/>
            <person name="Shenoy N."/>
            <person name="Sisk P."/>
            <person name="Stolte C."/>
            <person name="Sykes S."/>
            <person name="Walk T."/>
            <person name="White J."/>
            <person name="Yandava C."/>
            <person name="Haas B."/>
            <person name="Nusbaum C."/>
            <person name="Birren B."/>
        </authorList>
    </citation>
    <scope>NUCLEOTIDE SEQUENCE [LARGE SCALE GENOMIC DNA]</scope>
    <source>
        <strain evidence="3">R3-111a-1</strain>
    </source>
</reference>
<name>J3NLD1_GAET3</name>
<protein>
    <submittedName>
        <fullName evidence="1 2">Uncharacterized protein</fullName>
    </submittedName>
</protein>
<dbReference type="SUPFAM" id="SSF53067">
    <property type="entry name" value="Actin-like ATPase domain"/>
    <property type="match status" value="1"/>
</dbReference>
<dbReference type="Gene3D" id="3.90.640.10">
    <property type="entry name" value="Actin, Chain A, domain 4"/>
    <property type="match status" value="1"/>
</dbReference>
<dbReference type="PANTHER" id="PTHR42749:SF1">
    <property type="entry name" value="CELL SHAPE-DETERMINING PROTEIN MREB"/>
    <property type="match status" value="1"/>
</dbReference>
<evidence type="ECO:0000313" key="3">
    <source>
        <dbReference type="Proteomes" id="UP000006039"/>
    </source>
</evidence>
<dbReference type="PANTHER" id="PTHR42749">
    <property type="entry name" value="CELL SHAPE-DETERMINING PROTEIN MREB"/>
    <property type="match status" value="1"/>
</dbReference>
<dbReference type="EMBL" id="GL385395">
    <property type="protein sequence ID" value="EJT82105.1"/>
    <property type="molecule type" value="Genomic_DNA"/>
</dbReference>
<dbReference type="STRING" id="644352.J3NLD1"/>
<dbReference type="GeneID" id="20342537"/>
<dbReference type="eggNOG" id="KOG0101">
    <property type="taxonomic scope" value="Eukaryota"/>
</dbReference>
<reference evidence="2" key="5">
    <citation type="submission" date="2018-04" db="UniProtKB">
        <authorList>
            <consortium name="EnsemblFungi"/>
        </authorList>
    </citation>
    <scope>IDENTIFICATION</scope>
    <source>
        <strain evidence="2">R3-111a-1</strain>
    </source>
</reference>
<dbReference type="AlphaFoldDB" id="J3NLD1"/>
<gene>
    <name evidence="2" type="primary">20342537</name>
    <name evidence="1" type="ORF">GGTG_02079</name>
</gene>
<accession>J3NLD1</accession>
<dbReference type="EnsemblFungi" id="EJT82105">
    <property type="protein sequence ID" value="EJT82105"/>
    <property type="gene ID" value="GGTG_02079"/>
</dbReference>
<organism evidence="1">
    <name type="scientific">Gaeumannomyces tritici (strain R3-111a-1)</name>
    <name type="common">Wheat and barley take-all root rot fungus</name>
    <name type="synonym">Gaeumannomyces graminis var. tritici</name>
    <dbReference type="NCBI Taxonomy" id="644352"/>
    <lineage>
        <taxon>Eukaryota</taxon>
        <taxon>Fungi</taxon>
        <taxon>Dikarya</taxon>
        <taxon>Ascomycota</taxon>
        <taxon>Pezizomycotina</taxon>
        <taxon>Sordariomycetes</taxon>
        <taxon>Sordariomycetidae</taxon>
        <taxon>Magnaporthales</taxon>
        <taxon>Magnaporthaceae</taxon>
        <taxon>Gaeumannomyces</taxon>
    </lineage>
</organism>
<keyword evidence="3" id="KW-1185">Reference proteome</keyword>
<evidence type="ECO:0000313" key="1">
    <source>
        <dbReference type="EMBL" id="EJT82105.1"/>
    </source>
</evidence>
<dbReference type="HOGENOM" id="CLU_487508_0_0_1"/>
<proteinExistence type="predicted"/>
<dbReference type="Proteomes" id="UP000006039">
    <property type="component" value="Unassembled WGS sequence"/>
</dbReference>
<sequence>MRAPRRPEKPRLAVAVDFGTTLTKATILILHPDNEPQMIDVRNYPGDTAGDSMVPSVLSYSAYGEGSSRMCFGYEAQQELCSGDPQRVIYGRFKPEFPSGSVRPINADGPTRNVDELYLRMAQIMYHHIRYFYRTAVRNDYDMPLPDWEEIPVEFCFSVPATGSPELAGEKLKQLARQAGFGGVPGHSIFHVVLTEGEASAIFSLTSRDGTGETVVVVDVGGATSDLCVLNVTDQNAAQVALDFAEPVRGQSIGAINVNNELEQRLAQFLTARVDNPVSLARSIVNNFKLEVEKIAVCSQTSKGNGVKIKIRVTAAPEGGNQSGSGSDPATAGLSIAGNQLTIGSDLIQRLVDAQVLGTGGYGDVYLKRQLDAVIEDAWIKRTAGTSGEVHLILWSGGFGSSAYVRGQLQRRLIEERDGEPRPYGPPVHRNIKDLKFAVSSEPQMCVCKGLLQHWLKDWESSPLEQEGQAEDAQGQKKRKGSWWRRMFRLHKK</sequence>
<evidence type="ECO:0000313" key="2">
    <source>
        <dbReference type="EnsemblFungi" id="EJT82105"/>
    </source>
</evidence>
<dbReference type="CDD" id="cd10170">
    <property type="entry name" value="ASKHA_NBD_HSP70"/>
    <property type="match status" value="1"/>
</dbReference>
<reference evidence="1" key="3">
    <citation type="submission" date="2010-09" db="EMBL/GenBank/DDBJ databases">
        <title>Annotation of Gaeumannomyces graminis var. tritici R3-111a-1.</title>
        <authorList>
            <consortium name="The Broad Institute Genome Sequencing Platform"/>
            <person name="Ma L.-J."/>
            <person name="Dead R."/>
            <person name="Young S.K."/>
            <person name="Zeng Q."/>
            <person name="Gargeya S."/>
            <person name="Fitzgerald M."/>
            <person name="Haas B."/>
            <person name="Abouelleil A."/>
            <person name="Alvarado L."/>
            <person name="Arachchi H.M."/>
            <person name="Berlin A."/>
            <person name="Brown A."/>
            <person name="Chapman S.B."/>
            <person name="Chen Z."/>
            <person name="Dunbar C."/>
            <person name="Freedman E."/>
            <person name="Gearin G."/>
            <person name="Gellesch M."/>
            <person name="Goldberg J."/>
            <person name="Griggs A."/>
            <person name="Gujja S."/>
            <person name="Heiman D."/>
            <person name="Howarth C."/>
            <person name="Larson L."/>
            <person name="Lui A."/>
            <person name="MacDonald P.J.P."/>
            <person name="Mehta T."/>
            <person name="Montmayeur A."/>
            <person name="Murphy C."/>
            <person name="Neiman D."/>
            <person name="Pearson M."/>
            <person name="Priest M."/>
            <person name="Roberts A."/>
            <person name="Saif S."/>
            <person name="Shea T."/>
            <person name="Shenoy N."/>
            <person name="Sisk P."/>
            <person name="Stolte C."/>
            <person name="Sykes S."/>
            <person name="Yandava C."/>
            <person name="Wortman J."/>
            <person name="Nusbaum C."/>
            <person name="Birren B."/>
        </authorList>
    </citation>
    <scope>NUCLEOTIDE SEQUENCE</scope>
    <source>
        <strain evidence="1">R3-111a-1</strain>
    </source>
</reference>
<dbReference type="Gene3D" id="3.30.420.40">
    <property type="match status" value="2"/>
</dbReference>